<accession>A0AAV3RPS6</accession>
<sequence>MTNQAWRLFQGAWNENQEDMKAKAEHDAYLNVSETSNKIIGSGRRKLQAMDNFEIVLGFDRYSPLVFSRIGIKSNPNRQLSFIEITVIITKMMNVSNRIHVIEKSTGVKGSVAKVQIKIQMSWGSAVVVVKLFNN</sequence>
<comment type="caution">
    <text evidence="1">The sequence shown here is derived from an EMBL/GenBank/DDBJ whole genome shotgun (WGS) entry which is preliminary data.</text>
</comment>
<evidence type="ECO:0000313" key="2">
    <source>
        <dbReference type="Proteomes" id="UP001454036"/>
    </source>
</evidence>
<keyword evidence="2" id="KW-1185">Reference proteome</keyword>
<dbReference type="EMBL" id="BAABME010010527">
    <property type="protein sequence ID" value="GAA0179557.1"/>
    <property type="molecule type" value="Genomic_DNA"/>
</dbReference>
<reference evidence="1 2" key="1">
    <citation type="submission" date="2024-01" db="EMBL/GenBank/DDBJ databases">
        <title>The complete chloroplast genome sequence of Lithospermum erythrorhizon: insights into the phylogenetic relationship among Boraginaceae species and the maternal lineages of purple gromwells.</title>
        <authorList>
            <person name="Okada T."/>
            <person name="Watanabe K."/>
        </authorList>
    </citation>
    <scope>NUCLEOTIDE SEQUENCE [LARGE SCALE GENOMIC DNA]</scope>
</reference>
<dbReference type="Proteomes" id="UP001454036">
    <property type="component" value="Unassembled WGS sequence"/>
</dbReference>
<name>A0AAV3RPS6_LITER</name>
<gene>
    <name evidence="1" type="ORF">LIER_29992</name>
</gene>
<dbReference type="AlphaFoldDB" id="A0AAV3RPS6"/>
<organism evidence="1 2">
    <name type="scientific">Lithospermum erythrorhizon</name>
    <name type="common">Purple gromwell</name>
    <name type="synonym">Lithospermum officinale var. erythrorhizon</name>
    <dbReference type="NCBI Taxonomy" id="34254"/>
    <lineage>
        <taxon>Eukaryota</taxon>
        <taxon>Viridiplantae</taxon>
        <taxon>Streptophyta</taxon>
        <taxon>Embryophyta</taxon>
        <taxon>Tracheophyta</taxon>
        <taxon>Spermatophyta</taxon>
        <taxon>Magnoliopsida</taxon>
        <taxon>eudicotyledons</taxon>
        <taxon>Gunneridae</taxon>
        <taxon>Pentapetalae</taxon>
        <taxon>asterids</taxon>
        <taxon>lamiids</taxon>
        <taxon>Boraginales</taxon>
        <taxon>Boraginaceae</taxon>
        <taxon>Boraginoideae</taxon>
        <taxon>Lithospermeae</taxon>
        <taxon>Lithospermum</taxon>
    </lineage>
</organism>
<evidence type="ECO:0000313" key="1">
    <source>
        <dbReference type="EMBL" id="GAA0179557.1"/>
    </source>
</evidence>
<proteinExistence type="predicted"/>
<protein>
    <submittedName>
        <fullName evidence="1">Uncharacterized protein</fullName>
    </submittedName>
</protein>